<proteinExistence type="predicted"/>
<dbReference type="Proteomes" id="UP001732700">
    <property type="component" value="Chromosome 2A"/>
</dbReference>
<protein>
    <submittedName>
        <fullName evidence="1">Uncharacterized protein</fullName>
    </submittedName>
</protein>
<organism evidence="1 2">
    <name type="scientific">Avena sativa</name>
    <name type="common">Oat</name>
    <dbReference type="NCBI Taxonomy" id="4498"/>
    <lineage>
        <taxon>Eukaryota</taxon>
        <taxon>Viridiplantae</taxon>
        <taxon>Streptophyta</taxon>
        <taxon>Embryophyta</taxon>
        <taxon>Tracheophyta</taxon>
        <taxon>Spermatophyta</taxon>
        <taxon>Magnoliopsida</taxon>
        <taxon>Liliopsida</taxon>
        <taxon>Poales</taxon>
        <taxon>Poaceae</taxon>
        <taxon>BOP clade</taxon>
        <taxon>Pooideae</taxon>
        <taxon>Poodae</taxon>
        <taxon>Poeae</taxon>
        <taxon>Poeae Chloroplast Group 1 (Aveneae type)</taxon>
        <taxon>Aveninae</taxon>
        <taxon>Avena</taxon>
    </lineage>
</organism>
<sequence length="416" mass="47601">MKRKRKEQRPRIYTSKKMKSKTQTELLEEMILEILIRLPVKSILRFKSVSKAWCAMISDPLFIRTHLLHSASKSNQNPSLLISPHALDSVIKGEKWPTTFSTQIRFYQWQSASPSVAKFLLAKDFQGEFSSVCQFVHCDGLVLLPTNTKVYLFNPATRDTLTLPENNPNKIPVPPDVCLPAGLGLDPSTGRYKVVRAFYRSIDPLTDVFHMGMQVYTIGDTAASWRDTPTDPPYPVVEWTTPKSVKGQIFWVIDIYNMKLRPPHCLLRLNLEDETFGTTCLPDSLDPALDEAFMLDVMHGDICLTASSSAKPGPQPQLIWALVHEDGMSSRWEQRYSICTSQVGRPMALLTTDILMWYSRRHLYRHCLHTSELTNLVKMDDLRYQRRRAGTFESAGQNIFFFNVMSYMESLVRLTA</sequence>
<accession>A0ACD5UB53</accession>
<evidence type="ECO:0000313" key="1">
    <source>
        <dbReference type="EnsemblPlants" id="AVESA.00010b.r2.2AG0219790.1.CDS"/>
    </source>
</evidence>
<evidence type="ECO:0000313" key="2">
    <source>
        <dbReference type="Proteomes" id="UP001732700"/>
    </source>
</evidence>
<name>A0ACD5UB53_AVESA</name>
<reference evidence="1" key="1">
    <citation type="submission" date="2021-05" db="EMBL/GenBank/DDBJ databases">
        <authorList>
            <person name="Scholz U."/>
            <person name="Mascher M."/>
            <person name="Fiebig A."/>
        </authorList>
    </citation>
    <scope>NUCLEOTIDE SEQUENCE [LARGE SCALE GENOMIC DNA]</scope>
</reference>
<keyword evidence="2" id="KW-1185">Reference proteome</keyword>
<dbReference type="EnsemblPlants" id="AVESA.00010b.r2.2AG0219790.1">
    <property type="protein sequence ID" value="AVESA.00010b.r2.2AG0219790.1.CDS"/>
    <property type="gene ID" value="AVESA.00010b.r2.2AG0219790"/>
</dbReference>
<reference evidence="1" key="2">
    <citation type="submission" date="2025-09" db="UniProtKB">
        <authorList>
            <consortium name="EnsemblPlants"/>
        </authorList>
    </citation>
    <scope>IDENTIFICATION</scope>
</reference>